<keyword evidence="4" id="KW-1133">Transmembrane helix</keyword>
<organism evidence="6 7">
    <name type="scientific">Myroides odoratimimus CIP 101113</name>
    <dbReference type="NCBI Taxonomy" id="883154"/>
    <lineage>
        <taxon>Bacteria</taxon>
        <taxon>Pseudomonadati</taxon>
        <taxon>Bacteroidota</taxon>
        <taxon>Flavobacteriia</taxon>
        <taxon>Flavobacteriales</taxon>
        <taxon>Flavobacteriaceae</taxon>
        <taxon>Myroides</taxon>
    </lineage>
</organism>
<evidence type="ECO:0000313" key="6">
    <source>
        <dbReference type="EMBL" id="EHO09510.1"/>
    </source>
</evidence>
<dbReference type="EMBL" id="AGEE01000031">
    <property type="protein sequence ID" value="EHO09510.1"/>
    <property type="molecule type" value="Genomic_DNA"/>
</dbReference>
<evidence type="ECO:0000256" key="4">
    <source>
        <dbReference type="SAM" id="Phobius"/>
    </source>
</evidence>
<feature type="transmembrane region" description="Helical" evidence="4">
    <location>
        <begin position="73"/>
        <end position="91"/>
    </location>
</feature>
<dbReference type="Gene3D" id="1.10.10.60">
    <property type="entry name" value="Homeodomain-like"/>
    <property type="match status" value="1"/>
</dbReference>
<keyword evidence="2" id="KW-0238">DNA-binding</keyword>
<comment type="caution">
    <text evidence="6">The sequence shown here is derived from an EMBL/GenBank/DDBJ whole genome shotgun (WGS) entry which is preliminary data.</text>
</comment>
<dbReference type="PROSITE" id="PS00041">
    <property type="entry name" value="HTH_ARAC_FAMILY_1"/>
    <property type="match status" value="1"/>
</dbReference>
<dbReference type="Pfam" id="PF12833">
    <property type="entry name" value="HTH_18"/>
    <property type="match status" value="1"/>
</dbReference>
<keyword evidence="3" id="KW-0804">Transcription</keyword>
<reference evidence="6 7" key="1">
    <citation type="submission" date="2011-11" db="EMBL/GenBank/DDBJ databases">
        <title>The Genome Sequence of Myroides odoratimimus CIP 101113.</title>
        <authorList>
            <person name="Earl A."/>
            <person name="Ward D."/>
            <person name="Feldgarden M."/>
            <person name="Gevers D."/>
            <person name="Huys G."/>
            <person name="Young S.K."/>
            <person name="Zeng Q."/>
            <person name="Gargeya S."/>
            <person name="Fitzgerald M."/>
            <person name="Haas B."/>
            <person name="Abouelleil A."/>
            <person name="Alvarado L."/>
            <person name="Arachchi H.M."/>
            <person name="Berlin A."/>
            <person name="Brown A."/>
            <person name="Chapman S.B."/>
            <person name="Chen Z."/>
            <person name="Dunbar C."/>
            <person name="Freedman E."/>
            <person name="Gearin G."/>
            <person name="Goldberg J."/>
            <person name="Griggs A."/>
            <person name="Gujja S."/>
            <person name="Heiman D."/>
            <person name="Howarth C."/>
            <person name="Larson L."/>
            <person name="Lui A."/>
            <person name="MacDonald P.J.P."/>
            <person name="Montmayeur A."/>
            <person name="Murphy C."/>
            <person name="Neiman D."/>
            <person name="Pearson M."/>
            <person name="Priest M."/>
            <person name="Roberts A."/>
            <person name="Saif S."/>
            <person name="Shea T."/>
            <person name="Shenoy N."/>
            <person name="Sisk P."/>
            <person name="Stolte C."/>
            <person name="Sykes S."/>
            <person name="Wortman J."/>
            <person name="Nusbaum C."/>
            <person name="Birren B."/>
        </authorList>
    </citation>
    <scope>NUCLEOTIDE SEQUENCE [LARGE SCALE GENOMIC DNA]</scope>
    <source>
        <strain evidence="6 7">CIP 101113</strain>
    </source>
</reference>
<dbReference type="Proteomes" id="UP000004834">
    <property type="component" value="Unassembled WGS sequence"/>
</dbReference>
<feature type="transmembrane region" description="Helical" evidence="4">
    <location>
        <begin position="169"/>
        <end position="188"/>
    </location>
</feature>
<gene>
    <name evidence="6" type="ORF">HMPREF9715_02354</name>
</gene>
<proteinExistence type="predicted"/>
<name>A0AAV3F1M0_9FLAO</name>
<feature type="domain" description="HTH araC/xylS-type" evidence="5">
    <location>
        <begin position="230"/>
        <end position="333"/>
    </location>
</feature>
<dbReference type="RefSeq" id="WP_006263965.1">
    <property type="nucleotide sequence ID" value="NZ_JH590838.1"/>
</dbReference>
<keyword evidence="4" id="KW-0472">Membrane</keyword>
<dbReference type="PANTHER" id="PTHR43280:SF2">
    <property type="entry name" value="HTH-TYPE TRANSCRIPTIONAL REGULATOR EXSA"/>
    <property type="match status" value="1"/>
</dbReference>
<protein>
    <recommendedName>
        <fullName evidence="5">HTH araC/xylS-type domain-containing protein</fullName>
    </recommendedName>
</protein>
<keyword evidence="4" id="KW-0812">Transmembrane</keyword>
<dbReference type="GO" id="GO:0043565">
    <property type="term" value="F:sequence-specific DNA binding"/>
    <property type="evidence" value="ECO:0007669"/>
    <property type="project" value="InterPro"/>
</dbReference>
<evidence type="ECO:0000259" key="5">
    <source>
        <dbReference type="PROSITE" id="PS01124"/>
    </source>
</evidence>
<feature type="transmembrane region" description="Helical" evidence="4">
    <location>
        <begin position="45"/>
        <end position="61"/>
    </location>
</feature>
<evidence type="ECO:0000313" key="7">
    <source>
        <dbReference type="Proteomes" id="UP000004834"/>
    </source>
</evidence>
<dbReference type="AlphaFoldDB" id="A0AAV3F1M0"/>
<dbReference type="GO" id="GO:0003700">
    <property type="term" value="F:DNA-binding transcription factor activity"/>
    <property type="evidence" value="ECO:0007669"/>
    <property type="project" value="InterPro"/>
</dbReference>
<evidence type="ECO:0000256" key="2">
    <source>
        <dbReference type="ARBA" id="ARBA00023125"/>
    </source>
</evidence>
<accession>A0AAV3F1M0</accession>
<dbReference type="SMART" id="SM00342">
    <property type="entry name" value="HTH_ARAC"/>
    <property type="match status" value="1"/>
</dbReference>
<feature type="transmembrane region" description="Helical" evidence="4">
    <location>
        <begin position="126"/>
        <end position="149"/>
    </location>
</feature>
<dbReference type="PANTHER" id="PTHR43280">
    <property type="entry name" value="ARAC-FAMILY TRANSCRIPTIONAL REGULATOR"/>
    <property type="match status" value="1"/>
</dbReference>
<dbReference type="PROSITE" id="PS01124">
    <property type="entry name" value="HTH_ARAC_FAMILY_2"/>
    <property type="match status" value="1"/>
</dbReference>
<dbReference type="InterPro" id="IPR009057">
    <property type="entry name" value="Homeodomain-like_sf"/>
</dbReference>
<evidence type="ECO:0000256" key="3">
    <source>
        <dbReference type="ARBA" id="ARBA00023163"/>
    </source>
</evidence>
<dbReference type="InterPro" id="IPR018062">
    <property type="entry name" value="HTH_AraC-typ_CS"/>
</dbReference>
<keyword evidence="1" id="KW-0805">Transcription regulation</keyword>
<evidence type="ECO:0000256" key="1">
    <source>
        <dbReference type="ARBA" id="ARBA00023015"/>
    </source>
</evidence>
<feature type="transmembrane region" description="Helical" evidence="4">
    <location>
        <begin position="97"/>
        <end position="114"/>
    </location>
</feature>
<dbReference type="SUPFAM" id="SSF46689">
    <property type="entry name" value="Homeodomain-like"/>
    <property type="match status" value="1"/>
</dbReference>
<feature type="transmembrane region" description="Helical" evidence="4">
    <location>
        <begin position="20"/>
        <end position="39"/>
    </location>
</feature>
<dbReference type="InterPro" id="IPR018060">
    <property type="entry name" value="HTH_AraC"/>
</dbReference>
<sequence>MRFMFVNKIAKKFLSEYILYLLLLVFITFCLVFSTSTIGCMEFNIFPWMGSIILISLIPIANNRIVLSELYRILMLGIAIIIIQTFFHLEIWLEDSLFNFFSIIYLLFYFKHISKIKIEDKIHRGYIHFINFFLFFDFILFNVDSLLRLLFNETIALHIKYIDIGIDTVILFISWITLFALIINKLILKKALFRYKTSSKKDFKVEEVKDQIINSQPVVAFTEKEVVIAKKIADFFEKDLSYLEKDFSLNRLCELIIEDNRSTVSRVINDYLGTTFYELVGKYRVIYSLEILRSKKNWKLDAVANRCGFKSVNTFKKYFIASQGMTPNEYRMNYEDG</sequence>